<dbReference type="AlphaFoldDB" id="A0A9X3XPW2"/>
<sequence length="31" mass="3870">NNANNRVLPNFTERNYSKDYWKYLEENLCFN</sequence>
<proteinExistence type="predicted"/>
<reference evidence="1" key="1">
    <citation type="submission" date="2022-05" db="EMBL/GenBank/DDBJ databases">
        <title>Draft genome sequence of Clostridium tertium strain CP3 isolated from Peru.</title>
        <authorList>
            <person name="Hurtado R."/>
            <person name="Lima L."/>
            <person name="Sousa T."/>
            <person name="Jaiswal A.K."/>
            <person name="Tiwari S."/>
            <person name="Maturrano L."/>
            <person name="Brenig B."/>
            <person name="Azevedo V."/>
        </authorList>
    </citation>
    <scope>NUCLEOTIDE SEQUENCE</scope>
    <source>
        <strain evidence="1">CP3</strain>
        <plasmid evidence="1">p1</plasmid>
    </source>
</reference>
<dbReference type="Proteomes" id="UP001141183">
    <property type="component" value="Unassembled WGS sequence"/>
</dbReference>
<keyword evidence="2" id="KW-1185">Reference proteome</keyword>
<gene>
    <name evidence="1" type="ORF">NE398_22175</name>
</gene>
<geneLocation type="plasmid" evidence="1">
    <name>p1</name>
</geneLocation>
<evidence type="ECO:0000313" key="1">
    <source>
        <dbReference type="EMBL" id="MDC4242821.1"/>
    </source>
</evidence>
<organism evidence="1 2">
    <name type="scientific">Clostridium tertium</name>
    <dbReference type="NCBI Taxonomy" id="1559"/>
    <lineage>
        <taxon>Bacteria</taxon>
        <taxon>Bacillati</taxon>
        <taxon>Bacillota</taxon>
        <taxon>Clostridia</taxon>
        <taxon>Eubacteriales</taxon>
        <taxon>Clostridiaceae</taxon>
        <taxon>Clostridium</taxon>
    </lineage>
</organism>
<name>A0A9X3XPW2_9CLOT</name>
<feature type="non-terminal residue" evidence="1">
    <location>
        <position position="1"/>
    </location>
</feature>
<dbReference type="EMBL" id="JAMRYU010000179">
    <property type="protein sequence ID" value="MDC4242821.1"/>
    <property type="molecule type" value="Genomic_DNA"/>
</dbReference>
<protein>
    <submittedName>
        <fullName evidence="1">Plasmid replication protein</fullName>
    </submittedName>
</protein>
<evidence type="ECO:0000313" key="2">
    <source>
        <dbReference type="Proteomes" id="UP001141183"/>
    </source>
</evidence>
<comment type="caution">
    <text evidence="1">The sequence shown here is derived from an EMBL/GenBank/DDBJ whole genome shotgun (WGS) entry which is preliminary data.</text>
</comment>
<accession>A0A9X3XPW2</accession>
<keyword evidence="1" id="KW-0614">Plasmid</keyword>